<dbReference type="Proteomes" id="UP000001511">
    <property type="component" value="Chromosome"/>
</dbReference>
<protein>
    <submittedName>
        <fullName evidence="1">Uncharacterized protein</fullName>
    </submittedName>
</protein>
<accession>D7E2H6</accession>
<dbReference type="AlphaFoldDB" id="D7E2H6"/>
<proteinExistence type="predicted"/>
<keyword evidence="2" id="KW-1185">Reference proteome</keyword>
<name>D7E2H6_NOSA0</name>
<sequence length="40" mass="4709">MDIVFVMLIQLMAIINKYLVKLDLVKLDRYIFHVIISAKS</sequence>
<evidence type="ECO:0000313" key="2">
    <source>
        <dbReference type="Proteomes" id="UP000001511"/>
    </source>
</evidence>
<dbReference type="KEGG" id="naz:Aazo_3329"/>
<gene>
    <name evidence="1" type="ordered locus">Aazo_3329</name>
</gene>
<evidence type="ECO:0000313" key="1">
    <source>
        <dbReference type="EMBL" id="ADI64998.1"/>
    </source>
</evidence>
<organism evidence="1 2">
    <name type="scientific">Nostoc azollae (strain 0708)</name>
    <name type="common">Anabaena azollae (strain 0708)</name>
    <dbReference type="NCBI Taxonomy" id="551115"/>
    <lineage>
        <taxon>Bacteria</taxon>
        <taxon>Bacillati</taxon>
        <taxon>Cyanobacteriota</taxon>
        <taxon>Cyanophyceae</taxon>
        <taxon>Nostocales</taxon>
        <taxon>Nostocaceae</taxon>
        <taxon>Trichormus</taxon>
    </lineage>
</organism>
<dbReference type="EMBL" id="CP002059">
    <property type="protein sequence ID" value="ADI64998.1"/>
    <property type="molecule type" value="Genomic_DNA"/>
</dbReference>
<reference evidence="1 2" key="1">
    <citation type="journal article" date="2010" name="PLoS ONE">
        <title>Genome erosion in a nitrogen-fixing vertically transmitted endosymbiotic multicellular cyanobacterium.</title>
        <authorList>
            <person name="Ran L."/>
            <person name="Larsson J."/>
            <person name="Vigil-Stenman T."/>
            <person name="Nylander J.A."/>
            <person name="Ininbergs K."/>
            <person name="Zheng W.W."/>
            <person name="Lapidus A."/>
            <person name="Lowry S."/>
            <person name="Haselkorn R."/>
            <person name="Bergman B."/>
        </authorList>
    </citation>
    <scope>NUCLEOTIDE SEQUENCE [LARGE SCALE GENOMIC DNA]</scope>
    <source>
        <strain evidence="1 2">0708</strain>
    </source>
</reference>
<dbReference type="HOGENOM" id="CLU_3293269_0_0_3"/>